<keyword evidence="2" id="KW-1185">Reference proteome</keyword>
<dbReference type="RefSeq" id="WP_070977023.1">
    <property type="nucleotide sequence ID" value="NZ_CP043420.1"/>
</dbReference>
<dbReference type="KEGG" id="kuy:FY550_06710"/>
<dbReference type="EMBL" id="CP043420">
    <property type="protein sequence ID" value="QEL10844.1"/>
    <property type="molecule type" value="Genomic_DNA"/>
</dbReference>
<dbReference type="STRING" id="657387.BH688_02945"/>
<dbReference type="AlphaFoldDB" id="A0A1S1NYP9"/>
<dbReference type="Proteomes" id="UP000322553">
    <property type="component" value="Chromosome"/>
</dbReference>
<organism evidence="1 2">
    <name type="scientific">Kushneria phosphatilytica</name>
    <dbReference type="NCBI Taxonomy" id="657387"/>
    <lineage>
        <taxon>Bacteria</taxon>
        <taxon>Pseudomonadati</taxon>
        <taxon>Pseudomonadota</taxon>
        <taxon>Gammaproteobacteria</taxon>
        <taxon>Oceanospirillales</taxon>
        <taxon>Halomonadaceae</taxon>
        <taxon>Kushneria</taxon>
    </lineage>
</organism>
<evidence type="ECO:0000313" key="1">
    <source>
        <dbReference type="EMBL" id="QEL10844.1"/>
    </source>
</evidence>
<gene>
    <name evidence="1" type="ORF">FY550_06710</name>
</gene>
<evidence type="ECO:0000313" key="2">
    <source>
        <dbReference type="Proteomes" id="UP000322553"/>
    </source>
</evidence>
<name>A0A1S1NYP9_9GAMM</name>
<protein>
    <submittedName>
        <fullName evidence="1">Uncharacterized protein</fullName>
    </submittedName>
</protein>
<accession>A0A1S1NYP9</accession>
<reference evidence="1 2" key="1">
    <citation type="submission" date="2019-08" db="EMBL/GenBank/DDBJ databases">
        <title>Complete genome sequence of Kushneria sp. YCWA18, a halophilic phosphate-solubilizing bacterium isolated from Daqiao saltern in China.</title>
        <authorList>
            <person name="Du G.-X."/>
            <person name="Qu L.-Y."/>
        </authorList>
    </citation>
    <scope>NUCLEOTIDE SEQUENCE [LARGE SCALE GENOMIC DNA]</scope>
    <source>
        <strain evidence="1 2">YCWA18</strain>
    </source>
</reference>
<sequence length="66" mass="7444">MNPIIVYALGALLIIGMIVIGAALEELLHAAINYKRRQNELATSCRRERAWLAQRDMSHTDKPRVA</sequence>
<proteinExistence type="predicted"/>